<name>A0A0F9A087_9ZZZZ</name>
<dbReference type="AlphaFoldDB" id="A0A0F9A087"/>
<feature type="compositionally biased region" description="Gly residues" evidence="1">
    <location>
        <begin position="25"/>
        <end position="71"/>
    </location>
</feature>
<proteinExistence type="predicted"/>
<comment type="caution">
    <text evidence="2">The sequence shown here is derived from an EMBL/GenBank/DDBJ whole genome shotgun (WGS) entry which is preliminary data.</text>
</comment>
<protein>
    <submittedName>
        <fullName evidence="2">Uncharacterized protein</fullName>
    </submittedName>
</protein>
<evidence type="ECO:0000313" key="2">
    <source>
        <dbReference type="EMBL" id="KKK99533.1"/>
    </source>
</evidence>
<feature type="region of interest" description="Disordered" evidence="1">
    <location>
        <begin position="19"/>
        <end position="83"/>
    </location>
</feature>
<organism evidence="2">
    <name type="scientific">marine sediment metagenome</name>
    <dbReference type="NCBI Taxonomy" id="412755"/>
    <lineage>
        <taxon>unclassified sequences</taxon>
        <taxon>metagenomes</taxon>
        <taxon>ecological metagenomes</taxon>
    </lineage>
</organism>
<accession>A0A0F9A087</accession>
<reference evidence="2" key="1">
    <citation type="journal article" date="2015" name="Nature">
        <title>Complex archaea that bridge the gap between prokaryotes and eukaryotes.</title>
        <authorList>
            <person name="Spang A."/>
            <person name="Saw J.H."/>
            <person name="Jorgensen S.L."/>
            <person name="Zaremba-Niedzwiedzka K."/>
            <person name="Martijn J."/>
            <person name="Lind A.E."/>
            <person name="van Eijk R."/>
            <person name="Schleper C."/>
            <person name="Guy L."/>
            <person name="Ettema T.J."/>
        </authorList>
    </citation>
    <scope>NUCLEOTIDE SEQUENCE</scope>
</reference>
<sequence>MVHTSFHKKDEITNLQSFVDAFPGGFDGGATPPGGSAGQGQSGFGQTQGQGSQQSGGQGQGGSGSQGGGQGEHIEHHTEINKMLQPILKEQMSDSLRTKLNALVKQNLAFKAMVK</sequence>
<gene>
    <name evidence="2" type="ORF">LCGC14_2631810</name>
</gene>
<evidence type="ECO:0000256" key="1">
    <source>
        <dbReference type="SAM" id="MobiDB-lite"/>
    </source>
</evidence>
<dbReference type="EMBL" id="LAZR01045166">
    <property type="protein sequence ID" value="KKK99533.1"/>
    <property type="molecule type" value="Genomic_DNA"/>
</dbReference>